<dbReference type="SUPFAM" id="SSF50346">
    <property type="entry name" value="PRC-barrel domain"/>
    <property type="match status" value="1"/>
</dbReference>
<dbReference type="Proteomes" id="UP000190539">
    <property type="component" value="Unassembled WGS sequence"/>
</dbReference>
<dbReference type="Gene3D" id="3.90.50.10">
    <property type="entry name" value="Photosynthetic Reaction Center, subunit H, domain 2"/>
    <property type="match status" value="1"/>
</dbReference>
<dbReference type="InterPro" id="IPR011033">
    <property type="entry name" value="PRC_barrel-like_sf"/>
</dbReference>
<dbReference type="EMBL" id="MVFC01000013">
    <property type="protein sequence ID" value="OON78048.1"/>
    <property type="molecule type" value="Genomic_DNA"/>
</dbReference>
<dbReference type="GO" id="GO:0030077">
    <property type="term" value="C:plasma membrane light-harvesting complex"/>
    <property type="evidence" value="ECO:0007669"/>
    <property type="project" value="InterPro"/>
</dbReference>
<dbReference type="OrthoDB" id="510842at2"/>
<dbReference type="GO" id="GO:0019684">
    <property type="term" value="P:photosynthesis, light reaction"/>
    <property type="evidence" value="ECO:0007669"/>
    <property type="project" value="InterPro"/>
</dbReference>
<evidence type="ECO:0008006" key="3">
    <source>
        <dbReference type="Google" id="ProtNLM"/>
    </source>
</evidence>
<sequence length="118" mass="12537">MSGIWEFTGTAVAPPGEARTGFRVEGADGVIGTVDRWVDEPGRAHVVVDRGMWVFGRSVLIPAGAVRSVDVAAQTVHVSRTKDEIGDAPRFATDSDTTDPAYLSAVGEYYTRLDGTPA</sequence>
<evidence type="ECO:0000313" key="2">
    <source>
        <dbReference type="Proteomes" id="UP000190539"/>
    </source>
</evidence>
<protein>
    <recommendedName>
        <fullName evidence="3">PRC-barrel domain containing protein</fullName>
    </recommendedName>
</protein>
<proteinExistence type="predicted"/>
<dbReference type="InterPro" id="IPR014747">
    <property type="entry name" value="Bac_photo_RC_H_C"/>
</dbReference>
<dbReference type="STRING" id="83656.B1H18_17665"/>
<dbReference type="RefSeq" id="WP_077969104.1">
    <property type="nucleotide sequence ID" value="NZ_CP045178.1"/>
</dbReference>
<comment type="caution">
    <text evidence="1">The sequence shown here is derived from an EMBL/GenBank/DDBJ whole genome shotgun (WGS) entry which is preliminary data.</text>
</comment>
<name>A0A1V4A716_9ACTN</name>
<reference evidence="1 2" key="1">
    <citation type="submission" date="2017-02" db="EMBL/GenBank/DDBJ databases">
        <title>Draft Genome Sequence of Streptomyces tsukubaensis F601, a Producer of the immunosuppressant tacrolimus FK506.</title>
        <authorList>
            <person name="Zong G."/>
            <person name="Zhong C."/>
            <person name="Fu J."/>
            <person name="Qin R."/>
            <person name="Cao G."/>
        </authorList>
    </citation>
    <scope>NUCLEOTIDE SEQUENCE [LARGE SCALE GENOMIC DNA]</scope>
    <source>
        <strain evidence="1 2">F601</strain>
    </source>
</reference>
<organism evidence="1 2">
    <name type="scientific">Streptomyces tsukubensis</name>
    <dbReference type="NCBI Taxonomy" id="83656"/>
    <lineage>
        <taxon>Bacteria</taxon>
        <taxon>Bacillati</taxon>
        <taxon>Actinomycetota</taxon>
        <taxon>Actinomycetes</taxon>
        <taxon>Kitasatosporales</taxon>
        <taxon>Streptomycetaceae</taxon>
        <taxon>Streptomyces</taxon>
    </lineage>
</organism>
<gene>
    <name evidence="1" type="ORF">B1H18_17665</name>
</gene>
<dbReference type="AlphaFoldDB" id="A0A1V4A716"/>
<evidence type="ECO:0000313" key="1">
    <source>
        <dbReference type="EMBL" id="OON78048.1"/>
    </source>
</evidence>
<keyword evidence="2" id="KW-1185">Reference proteome</keyword>
<accession>A0A1V4A716</accession>